<dbReference type="EMBL" id="LAZR01000256">
    <property type="protein sequence ID" value="KKN78817.1"/>
    <property type="molecule type" value="Genomic_DNA"/>
</dbReference>
<comment type="caution">
    <text evidence="1">The sequence shown here is derived from an EMBL/GenBank/DDBJ whole genome shotgun (WGS) entry which is preliminary data.</text>
</comment>
<dbReference type="AlphaFoldDB" id="A0A0F9TV54"/>
<organism evidence="1">
    <name type="scientific">marine sediment metagenome</name>
    <dbReference type="NCBI Taxonomy" id="412755"/>
    <lineage>
        <taxon>unclassified sequences</taxon>
        <taxon>metagenomes</taxon>
        <taxon>ecological metagenomes</taxon>
    </lineage>
</organism>
<proteinExistence type="predicted"/>
<name>A0A0F9TV54_9ZZZZ</name>
<protein>
    <submittedName>
        <fullName evidence="1">Uncharacterized protein</fullName>
    </submittedName>
</protein>
<reference evidence="1" key="1">
    <citation type="journal article" date="2015" name="Nature">
        <title>Complex archaea that bridge the gap between prokaryotes and eukaryotes.</title>
        <authorList>
            <person name="Spang A."/>
            <person name="Saw J.H."/>
            <person name="Jorgensen S.L."/>
            <person name="Zaremba-Niedzwiedzka K."/>
            <person name="Martijn J."/>
            <person name="Lind A.E."/>
            <person name="van Eijk R."/>
            <person name="Schleper C."/>
            <person name="Guy L."/>
            <person name="Ettema T.J."/>
        </authorList>
    </citation>
    <scope>NUCLEOTIDE SEQUENCE</scope>
</reference>
<evidence type="ECO:0000313" key="1">
    <source>
        <dbReference type="EMBL" id="KKN78817.1"/>
    </source>
</evidence>
<accession>A0A0F9TV54</accession>
<sequence>MERRNFLKLIAISPIAPSVLMAKEKAAEIPAYIYDRALTDKEVSRMCNTISDDIYGSPDMLEPRQSSVYVIQWGNDKIHFIYPKELDIQKVLKEA</sequence>
<gene>
    <name evidence="1" type="ORF">LCGC14_0345890</name>
</gene>